<evidence type="ECO:0000256" key="4">
    <source>
        <dbReference type="ARBA" id="ARBA00038441"/>
    </source>
</evidence>
<keyword evidence="8" id="KW-1185">Reference proteome</keyword>
<dbReference type="InterPro" id="IPR036872">
    <property type="entry name" value="CH_dom_sf"/>
</dbReference>
<evidence type="ECO:0000256" key="3">
    <source>
        <dbReference type="ARBA" id="ARBA00023212"/>
    </source>
</evidence>
<feature type="region of interest" description="Disordered" evidence="5">
    <location>
        <begin position="145"/>
        <end position="166"/>
    </location>
</feature>
<dbReference type="SUPFAM" id="SSF47576">
    <property type="entry name" value="Calponin-homology domain, CH-domain"/>
    <property type="match status" value="1"/>
</dbReference>
<dbReference type="Proteomes" id="UP000198323">
    <property type="component" value="Unassembled WGS sequence"/>
</dbReference>
<dbReference type="STRING" id="9009.A0A226MQQ8"/>
<gene>
    <name evidence="7" type="ORF">ASZ78_007048</name>
</gene>
<keyword evidence="2" id="KW-0963">Cytoplasm</keyword>
<dbReference type="Gene3D" id="3.30.920.20">
    <property type="entry name" value="Gas2-like domain"/>
    <property type="match status" value="1"/>
</dbReference>
<dbReference type="PANTHER" id="PTHR46756:SF14">
    <property type="entry name" value="GAS2-LIKE PROTEIN 2"/>
    <property type="match status" value="1"/>
</dbReference>
<dbReference type="Gene3D" id="1.10.418.10">
    <property type="entry name" value="Calponin-like domain"/>
    <property type="match status" value="1"/>
</dbReference>
<dbReference type="Pfam" id="PF00307">
    <property type="entry name" value="CH"/>
    <property type="match status" value="1"/>
</dbReference>
<reference evidence="7 8" key="1">
    <citation type="submission" date="2016-07" db="EMBL/GenBank/DDBJ databases">
        <title>Disparate Historic Effective Population Sizes Predicted by Modern Levels of Genome Diversity for the Scaled Quail (Callipepla squamata) and the Northern Bobwhite (Colinus virginianus): Inferences from First and Second Generation Draft Genome Assemblies for Sympatric New World Quail.</title>
        <authorList>
            <person name="Oldeschulte D.L."/>
            <person name="Halley Y.A."/>
            <person name="Bhattarai E.K."/>
            <person name="Brashear W.A."/>
            <person name="Hill J."/>
            <person name="Metz R.P."/>
            <person name="Johnson C.D."/>
            <person name="Rollins D."/>
            <person name="Peterson M.J."/>
            <person name="Bickhart D.M."/>
            <person name="Decker J.E."/>
            <person name="Seabury C.M."/>
        </authorList>
    </citation>
    <scope>NUCLEOTIDE SEQUENCE [LARGE SCALE GENOMIC DNA]</scope>
    <source>
        <strain evidence="7 8">Texas</strain>
        <tissue evidence="7">Leg muscle</tissue>
    </source>
</reference>
<organism evidence="7 8">
    <name type="scientific">Callipepla squamata</name>
    <name type="common">Scaled quail</name>
    <dbReference type="NCBI Taxonomy" id="9009"/>
    <lineage>
        <taxon>Eukaryota</taxon>
        <taxon>Metazoa</taxon>
        <taxon>Chordata</taxon>
        <taxon>Craniata</taxon>
        <taxon>Vertebrata</taxon>
        <taxon>Euteleostomi</taxon>
        <taxon>Archelosauria</taxon>
        <taxon>Archosauria</taxon>
        <taxon>Dinosauria</taxon>
        <taxon>Saurischia</taxon>
        <taxon>Theropoda</taxon>
        <taxon>Coelurosauria</taxon>
        <taxon>Aves</taxon>
        <taxon>Neognathae</taxon>
        <taxon>Galloanserae</taxon>
        <taxon>Galliformes</taxon>
        <taxon>Odontophoridae</taxon>
        <taxon>Callipepla</taxon>
    </lineage>
</organism>
<comment type="caution">
    <text evidence="7">The sequence shown here is derived from an EMBL/GenBank/DDBJ whole genome shotgun (WGS) entry which is preliminary data.</text>
</comment>
<dbReference type="GO" id="GO:0001578">
    <property type="term" value="P:microtubule bundle formation"/>
    <property type="evidence" value="ECO:0007669"/>
    <property type="project" value="TreeGrafter"/>
</dbReference>
<keyword evidence="3" id="KW-0206">Cytoskeleton</keyword>
<evidence type="ECO:0000256" key="2">
    <source>
        <dbReference type="ARBA" id="ARBA00022490"/>
    </source>
</evidence>
<dbReference type="OrthoDB" id="206130at2759"/>
<evidence type="ECO:0000259" key="6">
    <source>
        <dbReference type="PROSITE" id="PS51460"/>
    </source>
</evidence>
<dbReference type="GO" id="GO:0005884">
    <property type="term" value="C:actin filament"/>
    <property type="evidence" value="ECO:0007669"/>
    <property type="project" value="TreeGrafter"/>
</dbReference>
<name>A0A226MQQ8_CALSU</name>
<dbReference type="Pfam" id="PF02187">
    <property type="entry name" value="GAS2"/>
    <property type="match status" value="1"/>
</dbReference>
<feature type="domain" description="GAR" evidence="6">
    <location>
        <begin position="166"/>
        <end position="238"/>
    </location>
</feature>
<dbReference type="GO" id="GO:0001725">
    <property type="term" value="C:stress fiber"/>
    <property type="evidence" value="ECO:0007669"/>
    <property type="project" value="TreeGrafter"/>
</dbReference>
<dbReference type="GO" id="GO:0051764">
    <property type="term" value="P:actin crosslink formation"/>
    <property type="evidence" value="ECO:0007669"/>
    <property type="project" value="TreeGrafter"/>
</dbReference>
<evidence type="ECO:0000256" key="5">
    <source>
        <dbReference type="SAM" id="MobiDB-lite"/>
    </source>
</evidence>
<dbReference type="PROSITE" id="PS51460">
    <property type="entry name" value="GAR"/>
    <property type="match status" value="1"/>
</dbReference>
<dbReference type="InterPro" id="IPR003108">
    <property type="entry name" value="GAR_dom"/>
</dbReference>
<dbReference type="GO" id="GO:0051015">
    <property type="term" value="F:actin filament binding"/>
    <property type="evidence" value="ECO:0007669"/>
    <property type="project" value="TreeGrafter"/>
</dbReference>
<dbReference type="InterPro" id="IPR001715">
    <property type="entry name" value="CH_dom"/>
</dbReference>
<dbReference type="EMBL" id="MCFN01000535">
    <property type="protein sequence ID" value="OXB57653.1"/>
    <property type="molecule type" value="Genomic_DNA"/>
</dbReference>
<feature type="compositionally biased region" description="Basic residues" evidence="5">
    <location>
        <begin position="356"/>
        <end position="371"/>
    </location>
</feature>
<dbReference type="AlphaFoldDB" id="A0A226MQQ8"/>
<proteinExistence type="inferred from homology"/>
<dbReference type="InterPro" id="IPR036534">
    <property type="entry name" value="GAR_dom_sf"/>
</dbReference>
<sequence length="426" mass="47613">MGTPGAAVRSIRPYGSSQQYLYAMKEDLAEWLKELYELDIKVGTFLEVLETGAVLCSHANHITHVAEDFSHTCPSAAQHLHLPTAGVTCNPAAQPGTFQARDNISNFIQWCRKEMDINELARRAARFGMCAPTLVQMEEEIEEELRQEMDLPPADTPLPRPPRKPRDLHNLDQMVQHLVSRCTCPVQFPMIKVSEGKYRVGDSDTLIFVRILREHVMVRVGGGWDTLQHYLDKHDPCRCTSLLPKDAERPTVPLDAPGGVCSHDTGISGLRGHWVHPQPSDYGKVLEELTHSRRPLRPVEMGNCMSPKPSTTQGANIPAGQSMEGTVVGDQTPQSTVPKARRCLKKPERVPSIYKLKLRPKVRPRRDHRPGKGPSRIPTPLGQRLPHTRAQRHPTAPPKPPQPRDAKPSLSDSGAWLTEDDEEAWV</sequence>
<dbReference type="PANTHER" id="PTHR46756">
    <property type="entry name" value="TRANSGELIN"/>
    <property type="match status" value="1"/>
</dbReference>
<evidence type="ECO:0000313" key="8">
    <source>
        <dbReference type="Proteomes" id="UP000198323"/>
    </source>
</evidence>
<dbReference type="GO" id="GO:1904825">
    <property type="term" value="P:protein localization to microtubule plus-end"/>
    <property type="evidence" value="ECO:0007669"/>
    <property type="project" value="TreeGrafter"/>
</dbReference>
<dbReference type="GO" id="GO:0005737">
    <property type="term" value="C:cytoplasm"/>
    <property type="evidence" value="ECO:0007669"/>
    <property type="project" value="TreeGrafter"/>
</dbReference>
<dbReference type="GO" id="GO:0031110">
    <property type="term" value="P:regulation of microtubule polymerization or depolymerization"/>
    <property type="evidence" value="ECO:0007669"/>
    <property type="project" value="TreeGrafter"/>
</dbReference>
<feature type="region of interest" description="Disordered" evidence="5">
    <location>
        <begin position="298"/>
        <end position="426"/>
    </location>
</feature>
<accession>A0A226MQQ8</accession>
<dbReference type="GO" id="GO:0035371">
    <property type="term" value="C:microtubule plus-end"/>
    <property type="evidence" value="ECO:0007669"/>
    <property type="project" value="TreeGrafter"/>
</dbReference>
<dbReference type="GO" id="GO:0008017">
    <property type="term" value="F:microtubule binding"/>
    <property type="evidence" value="ECO:0007669"/>
    <property type="project" value="InterPro"/>
</dbReference>
<comment type="subcellular location">
    <subcellularLocation>
        <location evidence="1">Cytoplasm</location>
        <location evidence="1">Cytoskeleton</location>
    </subcellularLocation>
</comment>
<dbReference type="SUPFAM" id="SSF143575">
    <property type="entry name" value="GAS2 domain-like"/>
    <property type="match status" value="1"/>
</dbReference>
<dbReference type="GO" id="GO:0008093">
    <property type="term" value="F:cytoskeletal anchor activity"/>
    <property type="evidence" value="ECO:0007669"/>
    <property type="project" value="TreeGrafter"/>
</dbReference>
<protein>
    <recommendedName>
        <fullName evidence="6">GAR domain-containing protein</fullName>
    </recommendedName>
</protein>
<evidence type="ECO:0000256" key="1">
    <source>
        <dbReference type="ARBA" id="ARBA00004245"/>
    </source>
</evidence>
<evidence type="ECO:0000313" key="7">
    <source>
        <dbReference type="EMBL" id="OXB57653.1"/>
    </source>
</evidence>
<dbReference type="SMART" id="SM00243">
    <property type="entry name" value="GAS2"/>
    <property type="match status" value="1"/>
</dbReference>
<comment type="similarity">
    <text evidence="4">Belongs to the GAS2 family.</text>
</comment>